<organism evidence="3 4">
    <name type="scientific">Pilimelia terevasa</name>
    <dbReference type="NCBI Taxonomy" id="53372"/>
    <lineage>
        <taxon>Bacteria</taxon>
        <taxon>Bacillati</taxon>
        <taxon>Actinomycetota</taxon>
        <taxon>Actinomycetes</taxon>
        <taxon>Micromonosporales</taxon>
        <taxon>Micromonosporaceae</taxon>
        <taxon>Pilimelia</taxon>
    </lineage>
</organism>
<dbReference type="Gene3D" id="1.10.1660.10">
    <property type="match status" value="1"/>
</dbReference>
<dbReference type="RefSeq" id="WP_189113595.1">
    <property type="nucleotide sequence ID" value="NZ_BMQC01000004.1"/>
</dbReference>
<dbReference type="InterPro" id="IPR000551">
    <property type="entry name" value="MerR-type_HTH_dom"/>
</dbReference>
<dbReference type="SMART" id="SM00422">
    <property type="entry name" value="HTH_MERR"/>
    <property type="match status" value="1"/>
</dbReference>
<dbReference type="PROSITE" id="PS50937">
    <property type="entry name" value="HTH_MERR_2"/>
    <property type="match status" value="1"/>
</dbReference>
<dbReference type="GO" id="GO:0003700">
    <property type="term" value="F:DNA-binding transcription factor activity"/>
    <property type="evidence" value="ECO:0007669"/>
    <property type="project" value="InterPro"/>
</dbReference>
<gene>
    <name evidence="3" type="ORF">GCM10010124_16240</name>
</gene>
<sequence length="252" mass="27024">MRIGELAALAGVTIRTVRHYHHLGLLPEPARTPGGYRDYRLRDAVLLARVRRLAELGLSLDEIRDVLADDQGRELREVLTDLDADLARQQDAIAGRRARLAALLAEADLNLDSTVASGLGDLLHDIHPGGSAFAALDRDVLSLIDTGADPAAQEEIMAMFQPLTAPDARGRGHALTARMDAIAAADPADPRVAALAAEFAAHLPAEMAAAMVASLAQAESSHWWELMTAELAPAQVEVLRLMVTTLTERGRC</sequence>
<dbReference type="Pfam" id="PF13411">
    <property type="entry name" value="MerR_1"/>
    <property type="match status" value="1"/>
</dbReference>
<dbReference type="GO" id="GO:0003677">
    <property type="term" value="F:DNA binding"/>
    <property type="evidence" value="ECO:0007669"/>
    <property type="project" value="UniProtKB-KW"/>
</dbReference>
<dbReference type="PRINTS" id="PR00040">
    <property type="entry name" value="HTHMERR"/>
</dbReference>
<dbReference type="InterPro" id="IPR047057">
    <property type="entry name" value="MerR_fam"/>
</dbReference>
<dbReference type="InterPro" id="IPR009061">
    <property type="entry name" value="DNA-bd_dom_put_sf"/>
</dbReference>
<reference evidence="3" key="2">
    <citation type="submission" date="2020-09" db="EMBL/GenBank/DDBJ databases">
        <authorList>
            <person name="Sun Q."/>
            <person name="Ohkuma M."/>
        </authorList>
    </citation>
    <scope>NUCLEOTIDE SEQUENCE</scope>
    <source>
        <strain evidence="3">JCM 3091</strain>
    </source>
</reference>
<evidence type="ECO:0000256" key="1">
    <source>
        <dbReference type="ARBA" id="ARBA00023125"/>
    </source>
</evidence>
<dbReference type="AlphaFoldDB" id="A0A8J3BNT7"/>
<reference evidence="3" key="1">
    <citation type="journal article" date="2014" name="Int. J. Syst. Evol. Microbiol.">
        <title>Complete genome sequence of Corynebacterium casei LMG S-19264T (=DSM 44701T), isolated from a smear-ripened cheese.</title>
        <authorList>
            <consortium name="US DOE Joint Genome Institute (JGI-PGF)"/>
            <person name="Walter F."/>
            <person name="Albersmeier A."/>
            <person name="Kalinowski J."/>
            <person name="Ruckert C."/>
        </authorList>
    </citation>
    <scope>NUCLEOTIDE SEQUENCE</scope>
    <source>
        <strain evidence="3">JCM 3091</strain>
    </source>
</reference>
<evidence type="ECO:0000313" key="4">
    <source>
        <dbReference type="Proteomes" id="UP000662200"/>
    </source>
</evidence>
<evidence type="ECO:0000259" key="2">
    <source>
        <dbReference type="PROSITE" id="PS50937"/>
    </source>
</evidence>
<proteinExistence type="predicted"/>
<dbReference type="PANTHER" id="PTHR30204:SF93">
    <property type="entry name" value="HTH MERR-TYPE DOMAIN-CONTAINING PROTEIN"/>
    <property type="match status" value="1"/>
</dbReference>
<keyword evidence="4" id="KW-1185">Reference proteome</keyword>
<dbReference type="CDD" id="cd00592">
    <property type="entry name" value="HTH_MerR-like"/>
    <property type="match status" value="1"/>
</dbReference>
<feature type="domain" description="HTH merR-type" evidence="2">
    <location>
        <begin position="1"/>
        <end position="69"/>
    </location>
</feature>
<keyword evidence="1" id="KW-0238">DNA-binding</keyword>
<protein>
    <submittedName>
        <fullName evidence="3">MerR family transcriptional regulator</fullName>
    </submittedName>
</protein>
<name>A0A8J3BNT7_9ACTN</name>
<dbReference type="EMBL" id="BMQC01000004">
    <property type="protein sequence ID" value="GGK24470.1"/>
    <property type="molecule type" value="Genomic_DNA"/>
</dbReference>
<comment type="caution">
    <text evidence="3">The sequence shown here is derived from an EMBL/GenBank/DDBJ whole genome shotgun (WGS) entry which is preliminary data.</text>
</comment>
<dbReference type="Proteomes" id="UP000662200">
    <property type="component" value="Unassembled WGS sequence"/>
</dbReference>
<evidence type="ECO:0000313" key="3">
    <source>
        <dbReference type="EMBL" id="GGK24470.1"/>
    </source>
</evidence>
<accession>A0A8J3BNT7</accession>
<dbReference type="PANTHER" id="PTHR30204">
    <property type="entry name" value="REDOX-CYCLING DRUG-SENSING TRANSCRIPTIONAL ACTIVATOR SOXR"/>
    <property type="match status" value="1"/>
</dbReference>
<dbReference type="SUPFAM" id="SSF46955">
    <property type="entry name" value="Putative DNA-binding domain"/>
    <property type="match status" value="1"/>
</dbReference>